<protein>
    <submittedName>
        <fullName evidence="1">Uncharacterized protein</fullName>
    </submittedName>
</protein>
<proteinExistence type="predicted"/>
<organism evidence="1 2">
    <name type="scientific">Solanum verrucosum</name>
    <dbReference type="NCBI Taxonomy" id="315347"/>
    <lineage>
        <taxon>Eukaryota</taxon>
        <taxon>Viridiplantae</taxon>
        <taxon>Streptophyta</taxon>
        <taxon>Embryophyta</taxon>
        <taxon>Tracheophyta</taxon>
        <taxon>Spermatophyta</taxon>
        <taxon>Magnoliopsida</taxon>
        <taxon>eudicotyledons</taxon>
        <taxon>Gunneridae</taxon>
        <taxon>Pentapetalae</taxon>
        <taxon>asterids</taxon>
        <taxon>lamiids</taxon>
        <taxon>Solanales</taxon>
        <taxon>Solanaceae</taxon>
        <taxon>Solanoideae</taxon>
        <taxon>Solaneae</taxon>
        <taxon>Solanum</taxon>
    </lineage>
</organism>
<name>A0AAF0PS60_SOLVR</name>
<keyword evidence="2" id="KW-1185">Reference proteome</keyword>
<evidence type="ECO:0000313" key="2">
    <source>
        <dbReference type="Proteomes" id="UP001234989"/>
    </source>
</evidence>
<gene>
    <name evidence="1" type="ORF">MTR67_003509</name>
</gene>
<sequence>MISSQVQGLGPLQSMFIQDHMLYSWKLSASEVGEVVRVLHQPEGTKLFVQWVLTLNV</sequence>
<dbReference type="EMBL" id="CP133612">
    <property type="protein sequence ID" value="WMV10124.1"/>
    <property type="molecule type" value="Genomic_DNA"/>
</dbReference>
<dbReference type="Proteomes" id="UP001234989">
    <property type="component" value="Chromosome 1"/>
</dbReference>
<accession>A0AAF0PS60</accession>
<dbReference type="AlphaFoldDB" id="A0AAF0PS60"/>
<evidence type="ECO:0000313" key="1">
    <source>
        <dbReference type="EMBL" id="WMV10124.1"/>
    </source>
</evidence>
<reference evidence="1" key="1">
    <citation type="submission" date="2023-08" db="EMBL/GenBank/DDBJ databases">
        <title>A de novo genome assembly of Solanum verrucosum Schlechtendal, a Mexican diploid species geographically isolated from the other diploid A-genome species in potato relatives.</title>
        <authorList>
            <person name="Hosaka K."/>
        </authorList>
    </citation>
    <scope>NUCLEOTIDE SEQUENCE</scope>
    <source>
        <tissue evidence="1">Young leaves</tissue>
    </source>
</reference>